<dbReference type="PROSITE" id="PS51257">
    <property type="entry name" value="PROKAR_LIPOPROTEIN"/>
    <property type="match status" value="1"/>
</dbReference>
<dbReference type="InterPro" id="IPR001638">
    <property type="entry name" value="Solute-binding_3/MltF_N"/>
</dbReference>
<feature type="region of interest" description="Disordered" evidence="5">
    <location>
        <begin position="27"/>
        <end position="62"/>
    </location>
</feature>
<name>A0A329QSY9_9ACTN</name>
<evidence type="ECO:0000256" key="4">
    <source>
        <dbReference type="RuleBase" id="RU003744"/>
    </source>
</evidence>
<comment type="similarity">
    <text evidence="1 4">Belongs to the bacterial solute-binding protein 3 family.</text>
</comment>
<evidence type="ECO:0000256" key="1">
    <source>
        <dbReference type="ARBA" id="ARBA00010333"/>
    </source>
</evidence>
<evidence type="ECO:0000259" key="7">
    <source>
        <dbReference type="SMART" id="SM00062"/>
    </source>
</evidence>
<dbReference type="GO" id="GO:0006865">
    <property type="term" value="P:amino acid transport"/>
    <property type="evidence" value="ECO:0007669"/>
    <property type="project" value="TreeGrafter"/>
</dbReference>
<evidence type="ECO:0000256" key="3">
    <source>
        <dbReference type="ARBA" id="ARBA00022729"/>
    </source>
</evidence>
<evidence type="ECO:0000313" key="8">
    <source>
        <dbReference type="EMBL" id="RAW15425.1"/>
    </source>
</evidence>
<dbReference type="OrthoDB" id="9807888at2"/>
<evidence type="ECO:0000256" key="5">
    <source>
        <dbReference type="SAM" id="MobiDB-lite"/>
    </source>
</evidence>
<gene>
    <name evidence="8" type="ORF">DPM12_09260</name>
</gene>
<dbReference type="Pfam" id="PF00497">
    <property type="entry name" value="SBP_bac_3"/>
    <property type="match status" value="1"/>
</dbReference>
<organism evidence="8 9">
    <name type="scientific">Phytoactinopolyspora halophila</name>
    <dbReference type="NCBI Taxonomy" id="1981511"/>
    <lineage>
        <taxon>Bacteria</taxon>
        <taxon>Bacillati</taxon>
        <taxon>Actinomycetota</taxon>
        <taxon>Actinomycetes</taxon>
        <taxon>Jiangellales</taxon>
        <taxon>Jiangellaceae</taxon>
        <taxon>Phytoactinopolyspora</taxon>
    </lineage>
</organism>
<reference evidence="8 9" key="1">
    <citation type="submission" date="2018-06" db="EMBL/GenBank/DDBJ databases">
        <title>Phytoactinopolyspora halophila sp. nov., a novel halophilic actinomycete isolated from a saline soil in China.</title>
        <authorList>
            <person name="Tang S.-K."/>
        </authorList>
    </citation>
    <scope>NUCLEOTIDE SEQUENCE [LARGE SCALE GENOMIC DNA]</scope>
    <source>
        <strain evidence="8 9">YIM 96934</strain>
    </source>
</reference>
<dbReference type="SMART" id="SM00062">
    <property type="entry name" value="PBPb"/>
    <property type="match status" value="1"/>
</dbReference>
<dbReference type="PANTHER" id="PTHR30085:SF7">
    <property type="entry name" value="AMINO-ACID ABC TRANSPORTER-BINDING PROTEIN YHDW-RELATED"/>
    <property type="match status" value="1"/>
</dbReference>
<evidence type="ECO:0000256" key="2">
    <source>
        <dbReference type="ARBA" id="ARBA00022448"/>
    </source>
</evidence>
<dbReference type="RefSeq" id="WP_112258028.1">
    <property type="nucleotide sequence ID" value="NZ_QMIG01000006.1"/>
</dbReference>
<dbReference type="InterPro" id="IPR018313">
    <property type="entry name" value="SBP_3_CS"/>
</dbReference>
<dbReference type="Gene3D" id="3.40.190.10">
    <property type="entry name" value="Periplasmic binding protein-like II"/>
    <property type="match status" value="2"/>
</dbReference>
<dbReference type="PROSITE" id="PS01039">
    <property type="entry name" value="SBP_BACTERIAL_3"/>
    <property type="match status" value="1"/>
</dbReference>
<evidence type="ECO:0000256" key="6">
    <source>
        <dbReference type="SAM" id="SignalP"/>
    </source>
</evidence>
<evidence type="ECO:0000313" key="9">
    <source>
        <dbReference type="Proteomes" id="UP000250462"/>
    </source>
</evidence>
<keyword evidence="2" id="KW-0813">Transport</keyword>
<feature type="domain" description="Solute-binding protein family 3/N-terminal" evidence="7">
    <location>
        <begin position="71"/>
        <end position="296"/>
    </location>
</feature>
<dbReference type="CDD" id="cd13692">
    <property type="entry name" value="PBP2_BztA"/>
    <property type="match status" value="1"/>
</dbReference>
<proteinExistence type="inferred from homology"/>
<feature type="chain" id="PRO_5016335135" evidence="6">
    <location>
        <begin position="20"/>
        <end position="381"/>
    </location>
</feature>
<comment type="caution">
    <text evidence="8">The sequence shown here is derived from an EMBL/GenBank/DDBJ whole genome shotgun (WGS) entry which is preliminary data.</text>
</comment>
<feature type="signal peptide" evidence="6">
    <location>
        <begin position="1"/>
        <end position="19"/>
    </location>
</feature>
<dbReference type="Proteomes" id="UP000250462">
    <property type="component" value="Unassembled WGS sequence"/>
</dbReference>
<dbReference type="InterPro" id="IPR051455">
    <property type="entry name" value="Bact_solute-bind_prot3"/>
</dbReference>
<keyword evidence="3 6" id="KW-0732">Signal</keyword>
<dbReference type="EMBL" id="QMIG01000006">
    <property type="protein sequence ID" value="RAW15425.1"/>
    <property type="molecule type" value="Genomic_DNA"/>
</dbReference>
<dbReference type="PANTHER" id="PTHR30085">
    <property type="entry name" value="AMINO ACID ABC TRANSPORTER PERMEASE"/>
    <property type="match status" value="1"/>
</dbReference>
<sequence>MRITKLLAPSLVVPALFLAACTDDGGGDNGEPALPDDEMVEGADEDAPGNEDGDDAGSSGGTLAEVRDRGVLNCGINGAVPGFGFVTPEGEYEGFDVEFCRVVAAAVLGDADAVDYTELTAETRFAALQAREIDVLIRNTTWTSSRDGSESGSFTTTTFYDGQGMMVRADDGFESLDDMDGTAICTLSGTTTELNLESAFSARGLDYEPLTFEDNDTLREAFLAERCDGWTSDKSQLAAFRAEWPEEEGGSEALTVLDETMSKEPLGPVTLDGDDEWHDAVHWAVIATIQAWEFGIDSSNVEDFLDADPEEDPEIARFLGIDDFDPGLGLDPDFAVNILEQVGNYQEIYERTVGPDTALGLEPGLNNLWTEGGLLYPPPYR</sequence>
<feature type="compositionally biased region" description="Acidic residues" evidence="5">
    <location>
        <begin position="34"/>
        <end position="55"/>
    </location>
</feature>
<keyword evidence="9" id="KW-1185">Reference proteome</keyword>
<accession>A0A329QSY9</accession>
<dbReference type="SUPFAM" id="SSF53850">
    <property type="entry name" value="Periplasmic binding protein-like II"/>
    <property type="match status" value="1"/>
</dbReference>
<dbReference type="AlphaFoldDB" id="A0A329QSY9"/>
<protein>
    <submittedName>
        <fullName evidence="8">Amino acid ABC transporter substrate-binding protein</fullName>
    </submittedName>
</protein>